<dbReference type="InterPro" id="IPR012337">
    <property type="entry name" value="RNaseH-like_sf"/>
</dbReference>
<comment type="caution">
    <text evidence="2">The sequence shown here is derived from an EMBL/GenBank/DDBJ whole genome shotgun (WGS) entry which is preliminary data.</text>
</comment>
<dbReference type="AlphaFoldDB" id="A0A4Y2EDY8"/>
<dbReference type="CDD" id="cd09276">
    <property type="entry name" value="Rnase_HI_RT_non_LTR"/>
    <property type="match status" value="1"/>
</dbReference>
<gene>
    <name evidence="2" type="ORF">AVEN_66517_1</name>
</gene>
<dbReference type="GO" id="GO:0004523">
    <property type="term" value="F:RNA-DNA hybrid ribonuclease activity"/>
    <property type="evidence" value="ECO:0007669"/>
    <property type="project" value="InterPro"/>
</dbReference>
<dbReference type="Gene3D" id="3.30.420.10">
    <property type="entry name" value="Ribonuclease H-like superfamily/Ribonuclease H"/>
    <property type="match status" value="1"/>
</dbReference>
<name>A0A4Y2EDY8_ARAVE</name>
<sequence length="219" mass="24011">MGYPRALQISVDNSRTAHSSAFVTAGDLNIDFLCIQDPYLFEGKALGGSSDYDIKISKIPIDNKIIELPASINNPDFDGSGIDGIVGTAEYIFEKNNLIKHFGFKLSQYNSVFQAELATINFAAAWALEKGVKINIFTDSFSSIKALKKSKCNSNYISQVKRNMLIAIGSVGLSWMKAHADNPGNELADQHAKLATKVGENLDIPTPYSFLKSRLKHFA</sequence>
<dbReference type="EMBL" id="BGPR01000557">
    <property type="protein sequence ID" value="GBM26278.1"/>
    <property type="molecule type" value="Genomic_DNA"/>
</dbReference>
<evidence type="ECO:0000313" key="3">
    <source>
        <dbReference type="Proteomes" id="UP000499080"/>
    </source>
</evidence>
<feature type="domain" description="RNase H type-1" evidence="1">
    <location>
        <begin position="69"/>
        <end position="197"/>
    </location>
</feature>
<dbReference type="InterPro" id="IPR036397">
    <property type="entry name" value="RNaseH_sf"/>
</dbReference>
<evidence type="ECO:0000259" key="1">
    <source>
        <dbReference type="PROSITE" id="PS50879"/>
    </source>
</evidence>
<dbReference type="OrthoDB" id="2677368at2759"/>
<dbReference type="InterPro" id="IPR002156">
    <property type="entry name" value="RNaseH_domain"/>
</dbReference>
<dbReference type="Pfam" id="PF00075">
    <property type="entry name" value="RNase_H"/>
    <property type="match status" value="1"/>
</dbReference>
<reference evidence="2 3" key="1">
    <citation type="journal article" date="2019" name="Sci. Rep.">
        <title>Orb-weaving spider Araneus ventricosus genome elucidates the spidroin gene catalogue.</title>
        <authorList>
            <person name="Kono N."/>
            <person name="Nakamura H."/>
            <person name="Ohtoshi R."/>
            <person name="Moran D.A.P."/>
            <person name="Shinohara A."/>
            <person name="Yoshida Y."/>
            <person name="Fujiwara M."/>
            <person name="Mori M."/>
            <person name="Tomita M."/>
            <person name="Arakawa K."/>
        </authorList>
    </citation>
    <scope>NUCLEOTIDE SEQUENCE [LARGE SCALE GENOMIC DNA]</scope>
</reference>
<organism evidence="2 3">
    <name type="scientific">Araneus ventricosus</name>
    <name type="common">Orbweaver spider</name>
    <name type="synonym">Epeira ventricosa</name>
    <dbReference type="NCBI Taxonomy" id="182803"/>
    <lineage>
        <taxon>Eukaryota</taxon>
        <taxon>Metazoa</taxon>
        <taxon>Ecdysozoa</taxon>
        <taxon>Arthropoda</taxon>
        <taxon>Chelicerata</taxon>
        <taxon>Arachnida</taxon>
        <taxon>Araneae</taxon>
        <taxon>Araneomorphae</taxon>
        <taxon>Entelegynae</taxon>
        <taxon>Araneoidea</taxon>
        <taxon>Araneidae</taxon>
        <taxon>Araneus</taxon>
    </lineage>
</organism>
<dbReference type="Proteomes" id="UP000499080">
    <property type="component" value="Unassembled WGS sequence"/>
</dbReference>
<keyword evidence="3" id="KW-1185">Reference proteome</keyword>
<dbReference type="GO" id="GO:0003676">
    <property type="term" value="F:nucleic acid binding"/>
    <property type="evidence" value="ECO:0007669"/>
    <property type="project" value="InterPro"/>
</dbReference>
<dbReference type="PROSITE" id="PS50879">
    <property type="entry name" value="RNASE_H_1"/>
    <property type="match status" value="1"/>
</dbReference>
<proteinExistence type="predicted"/>
<accession>A0A4Y2EDY8</accession>
<protein>
    <recommendedName>
        <fullName evidence="1">RNase H type-1 domain-containing protein</fullName>
    </recommendedName>
</protein>
<evidence type="ECO:0000313" key="2">
    <source>
        <dbReference type="EMBL" id="GBM26278.1"/>
    </source>
</evidence>
<dbReference type="SUPFAM" id="SSF53098">
    <property type="entry name" value="Ribonuclease H-like"/>
    <property type="match status" value="1"/>
</dbReference>